<sequence length="333" mass="36051">MGSIGQPDPLQLPLVSMVRGGWRTAALYDPRSLPPIFLTGSDVLTGNRKRRLCGAVAGGAGKRSPHHLPMAEPVHSIHLHNFSRSLLETLNVQRLGGHFCDVTVRIRDSTFRAHRCVLAAGSPFFHDKLLLGHSAIEVPPVVPSGAVRRLLEFLYSGCLAVARSEALQMLTAASVLQIKTVIDECTQIICQGHKGLPPNRPPAGCIALGWYHSEPPGLLDGGGTTRTILGYWMGVVPLGTILGYWMGVVPLGTILGYGWVGTTRNHPGYWVGVVPLGTTSWLLDGGGTSPEPSWVIGWGRYHPEPSWCIGWGSVPTRKPSWVIGWGWYTQTPD</sequence>
<dbReference type="GO" id="GO:0000978">
    <property type="term" value="F:RNA polymerase II cis-regulatory region sequence-specific DNA binding"/>
    <property type="evidence" value="ECO:0007669"/>
    <property type="project" value="TreeGrafter"/>
</dbReference>
<dbReference type="AlphaFoldDB" id="A0A8C2T1T8"/>
<name>A0A8C2T1T8_COTJA</name>
<evidence type="ECO:0000259" key="1">
    <source>
        <dbReference type="PROSITE" id="PS50097"/>
    </source>
</evidence>
<dbReference type="PANTHER" id="PTHR46105">
    <property type="entry name" value="AGAP004733-PA"/>
    <property type="match status" value="1"/>
</dbReference>
<dbReference type="GeneTree" id="ENSGT00940000160859"/>
<reference evidence="2" key="1">
    <citation type="submission" date="2025-08" db="UniProtKB">
        <authorList>
            <consortium name="Ensembl"/>
        </authorList>
    </citation>
    <scope>IDENTIFICATION</scope>
</reference>
<organism evidence="2 3">
    <name type="scientific">Coturnix japonica</name>
    <name type="common">Japanese quail</name>
    <name type="synonym">Coturnix coturnix japonica</name>
    <dbReference type="NCBI Taxonomy" id="93934"/>
    <lineage>
        <taxon>Eukaryota</taxon>
        <taxon>Metazoa</taxon>
        <taxon>Chordata</taxon>
        <taxon>Craniata</taxon>
        <taxon>Vertebrata</taxon>
        <taxon>Euteleostomi</taxon>
        <taxon>Archelosauria</taxon>
        <taxon>Archosauria</taxon>
        <taxon>Dinosauria</taxon>
        <taxon>Saurischia</taxon>
        <taxon>Theropoda</taxon>
        <taxon>Coelurosauria</taxon>
        <taxon>Aves</taxon>
        <taxon>Neognathae</taxon>
        <taxon>Galloanserae</taxon>
        <taxon>Galliformes</taxon>
        <taxon>Phasianidae</taxon>
        <taxon>Perdicinae</taxon>
        <taxon>Coturnix</taxon>
    </lineage>
</organism>
<protein>
    <recommendedName>
        <fullName evidence="1">BTB domain-containing protein</fullName>
    </recommendedName>
</protein>
<dbReference type="Proteomes" id="UP000694412">
    <property type="component" value="Unassembled WGS sequence"/>
</dbReference>
<dbReference type="SMART" id="SM00225">
    <property type="entry name" value="BTB"/>
    <property type="match status" value="1"/>
</dbReference>
<dbReference type="PANTHER" id="PTHR46105:SF22">
    <property type="entry name" value="ZINC FINGER AND BTB DOMAIN CONTAINING 45"/>
    <property type="match status" value="1"/>
</dbReference>
<dbReference type="InterPro" id="IPR011333">
    <property type="entry name" value="SKP1/BTB/POZ_sf"/>
</dbReference>
<dbReference type="PROSITE" id="PS50097">
    <property type="entry name" value="BTB"/>
    <property type="match status" value="1"/>
</dbReference>
<evidence type="ECO:0000313" key="3">
    <source>
        <dbReference type="Proteomes" id="UP000694412"/>
    </source>
</evidence>
<accession>A0A8C2T1T8</accession>
<dbReference type="Pfam" id="PF00651">
    <property type="entry name" value="BTB"/>
    <property type="match status" value="1"/>
</dbReference>
<keyword evidence="3" id="KW-1185">Reference proteome</keyword>
<dbReference type="SUPFAM" id="SSF54695">
    <property type="entry name" value="POZ domain"/>
    <property type="match status" value="1"/>
</dbReference>
<evidence type="ECO:0000313" key="2">
    <source>
        <dbReference type="Ensembl" id="ENSCJPP00005007087.1"/>
    </source>
</evidence>
<proteinExistence type="predicted"/>
<dbReference type="CDD" id="cd18229">
    <property type="entry name" value="BTB_POZ_ZBTB45"/>
    <property type="match status" value="1"/>
</dbReference>
<dbReference type="GO" id="GO:0000981">
    <property type="term" value="F:DNA-binding transcription factor activity, RNA polymerase II-specific"/>
    <property type="evidence" value="ECO:0007669"/>
    <property type="project" value="TreeGrafter"/>
</dbReference>
<dbReference type="InterPro" id="IPR000210">
    <property type="entry name" value="BTB/POZ_dom"/>
</dbReference>
<dbReference type="Ensembl" id="ENSCJPT00005011009.1">
    <property type="protein sequence ID" value="ENSCJPP00005007087.1"/>
    <property type="gene ID" value="ENSCJPG00005006542.1"/>
</dbReference>
<dbReference type="InterPro" id="IPR050457">
    <property type="entry name" value="ZnFinger_BTB_dom_contain"/>
</dbReference>
<feature type="domain" description="BTB" evidence="1">
    <location>
        <begin position="100"/>
        <end position="163"/>
    </location>
</feature>
<dbReference type="Gene3D" id="3.30.710.10">
    <property type="entry name" value="Potassium Channel Kv1.1, Chain A"/>
    <property type="match status" value="1"/>
</dbReference>
<reference evidence="2" key="2">
    <citation type="submission" date="2025-09" db="UniProtKB">
        <authorList>
            <consortium name="Ensembl"/>
        </authorList>
    </citation>
    <scope>IDENTIFICATION</scope>
</reference>